<dbReference type="PANTHER" id="PTHR13832">
    <property type="entry name" value="PROTEIN PHOSPHATASE 2C"/>
    <property type="match status" value="1"/>
</dbReference>
<evidence type="ECO:0000313" key="2">
    <source>
        <dbReference type="EMBL" id="SDM73489.1"/>
    </source>
</evidence>
<dbReference type="Proteomes" id="UP000199182">
    <property type="component" value="Unassembled WGS sequence"/>
</dbReference>
<gene>
    <name evidence="2" type="ORF">SAMN05192585_10451</name>
</gene>
<dbReference type="InterPro" id="IPR036457">
    <property type="entry name" value="PPM-type-like_dom_sf"/>
</dbReference>
<reference evidence="2 3" key="1">
    <citation type="submission" date="2016-10" db="EMBL/GenBank/DDBJ databases">
        <authorList>
            <person name="de Groot N.N."/>
        </authorList>
    </citation>
    <scope>NUCLEOTIDE SEQUENCE [LARGE SCALE GENOMIC DNA]</scope>
    <source>
        <strain evidence="2 3">CGMCC 1.5012</strain>
    </source>
</reference>
<dbReference type="PROSITE" id="PS51746">
    <property type="entry name" value="PPM_2"/>
    <property type="match status" value="1"/>
</dbReference>
<organism evidence="2 3">
    <name type="scientific">Acetanaerobacterium elongatum</name>
    <dbReference type="NCBI Taxonomy" id="258515"/>
    <lineage>
        <taxon>Bacteria</taxon>
        <taxon>Bacillati</taxon>
        <taxon>Bacillota</taxon>
        <taxon>Clostridia</taxon>
        <taxon>Eubacteriales</taxon>
        <taxon>Oscillospiraceae</taxon>
        <taxon>Acetanaerobacterium</taxon>
    </lineage>
</organism>
<dbReference type="Pfam" id="PF13672">
    <property type="entry name" value="PP2C_2"/>
    <property type="match status" value="1"/>
</dbReference>
<dbReference type="PANTHER" id="PTHR13832:SF860">
    <property type="entry name" value="PROTEIN PHOSPHATASE PHPP"/>
    <property type="match status" value="1"/>
</dbReference>
<evidence type="ECO:0000313" key="3">
    <source>
        <dbReference type="Proteomes" id="UP000199182"/>
    </source>
</evidence>
<name>A0A1G9VMT2_9FIRM</name>
<evidence type="ECO:0000259" key="1">
    <source>
        <dbReference type="PROSITE" id="PS51746"/>
    </source>
</evidence>
<dbReference type="OrthoDB" id="9801841at2"/>
<feature type="domain" description="PPM-type phosphatase" evidence="1">
    <location>
        <begin position="1"/>
        <end position="242"/>
    </location>
</feature>
<proteinExistence type="predicted"/>
<dbReference type="NCBIfam" id="NF033484">
    <property type="entry name" value="Stp1_PP2C_phos"/>
    <property type="match status" value="1"/>
</dbReference>
<sequence>MIAIGKTDIGMIRKQNQDSYKYGTLGDGSVWAVVCDGMGGENGGEVASTLAVDSISQSIARGYRSDMTANSVRTMLLSAISAANIRVYDKAMSSELLSRMGTTVVAAVVAGGAAHIAYAGDSRVYLISGNMAEQVTKDHTMVQALVERGEITSDQAKNHPQKHVITRALGVEQGIEIDYCEVQAKEGDVLMICTDGLTNYVEESEMAEIVRRAGPDGCLEALINMANERGGTDNITIVAIFS</sequence>
<keyword evidence="3" id="KW-1185">Reference proteome</keyword>
<dbReference type="CDD" id="cd00143">
    <property type="entry name" value="PP2Cc"/>
    <property type="match status" value="1"/>
</dbReference>
<dbReference type="InterPro" id="IPR015655">
    <property type="entry name" value="PP2C"/>
</dbReference>
<dbReference type="STRING" id="258515.SAMN05192585_10451"/>
<dbReference type="Gene3D" id="3.60.40.10">
    <property type="entry name" value="PPM-type phosphatase domain"/>
    <property type="match status" value="1"/>
</dbReference>
<dbReference type="SUPFAM" id="SSF81606">
    <property type="entry name" value="PP2C-like"/>
    <property type="match status" value="1"/>
</dbReference>
<dbReference type="InterPro" id="IPR001932">
    <property type="entry name" value="PPM-type_phosphatase-like_dom"/>
</dbReference>
<dbReference type="SMART" id="SM00332">
    <property type="entry name" value="PP2Cc"/>
    <property type="match status" value="1"/>
</dbReference>
<dbReference type="EMBL" id="FNID01000004">
    <property type="protein sequence ID" value="SDM73489.1"/>
    <property type="molecule type" value="Genomic_DNA"/>
</dbReference>
<dbReference type="GO" id="GO:0004722">
    <property type="term" value="F:protein serine/threonine phosphatase activity"/>
    <property type="evidence" value="ECO:0007669"/>
    <property type="project" value="InterPro"/>
</dbReference>
<dbReference type="RefSeq" id="WP_092637990.1">
    <property type="nucleotide sequence ID" value="NZ_FNID01000004.1"/>
</dbReference>
<protein>
    <submittedName>
        <fullName evidence="2">Protein phosphatase</fullName>
    </submittedName>
</protein>
<dbReference type="AlphaFoldDB" id="A0A1G9VMT2"/>
<dbReference type="SMART" id="SM00331">
    <property type="entry name" value="PP2C_SIG"/>
    <property type="match status" value="1"/>
</dbReference>
<accession>A0A1G9VMT2</accession>